<evidence type="ECO:0000256" key="7">
    <source>
        <dbReference type="ARBA" id="ARBA00023170"/>
    </source>
</evidence>
<dbReference type="KEGG" id="dpx:DAPPUDRAFT_332232"/>
<dbReference type="HOGENOM" id="CLU_007257_4_2_1"/>
<evidence type="ECO:0000313" key="11">
    <source>
        <dbReference type="EMBL" id="EFX66430.1"/>
    </source>
</evidence>
<evidence type="ECO:0000256" key="9">
    <source>
        <dbReference type="SAM" id="Phobius"/>
    </source>
</evidence>
<evidence type="ECO:0000256" key="6">
    <source>
        <dbReference type="ARBA" id="ARBA00023136"/>
    </source>
</evidence>
<gene>
    <name evidence="11" type="ORF">DAPPUDRAFT_332232</name>
</gene>
<organism evidence="11 12">
    <name type="scientific">Daphnia pulex</name>
    <name type="common">Water flea</name>
    <dbReference type="NCBI Taxonomy" id="6669"/>
    <lineage>
        <taxon>Eukaryota</taxon>
        <taxon>Metazoa</taxon>
        <taxon>Ecdysozoa</taxon>
        <taxon>Arthropoda</taxon>
        <taxon>Crustacea</taxon>
        <taxon>Branchiopoda</taxon>
        <taxon>Diplostraca</taxon>
        <taxon>Cladocera</taxon>
        <taxon>Anomopoda</taxon>
        <taxon>Daphniidae</taxon>
        <taxon>Daphnia</taxon>
    </lineage>
</organism>
<dbReference type="InParanoid" id="E9HPD6"/>
<keyword evidence="8" id="KW-0325">Glycoprotein</keyword>
<evidence type="ECO:0000256" key="4">
    <source>
        <dbReference type="ARBA" id="ARBA00022692"/>
    </source>
</evidence>
<dbReference type="EMBL" id="GL732704">
    <property type="protein sequence ID" value="EFX66430.1"/>
    <property type="molecule type" value="Genomic_DNA"/>
</dbReference>
<dbReference type="AlphaFoldDB" id="E9HPD6"/>
<dbReference type="SUPFAM" id="SSF53850">
    <property type="entry name" value="Periplasmic binding protein-like II"/>
    <property type="match status" value="1"/>
</dbReference>
<comment type="similarity">
    <text evidence="2">Belongs to the glutamate-gated ion channel (TC 1.A.10.1) family.</text>
</comment>
<dbReference type="eggNOG" id="KOG1052">
    <property type="taxonomic scope" value="Eukaryota"/>
</dbReference>
<evidence type="ECO:0000256" key="5">
    <source>
        <dbReference type="ARBA" id="ARBA00022989"/>
    </source>
</evidence>
<keyword evidence="5 9" id="KW-1133">Transmembrane helix</keyword>
<accession>E9HPD6</accession>
<comment type="subcellular location">
    <subcellularLocation>
        <location evidence="1">Cell membrane</location>
        <topology evidence="1">Multi-pass membrane protein</topology>
    </subcellularLocation>
</comment>
<dbReference type="InterPro" id="IPR052192">
    <property type="entry name" value="Insect_Ionotropic_Sensory_Rcpt"/>
</dbReference>
<dbReference type="Gene3D" id="1.10.287.70">
    <property type="match status" value="1"/>
</dbReference>
<feature type="transmembrane region" description="Helical" evidence="9">
    <location>
        <begin position="350"/>
        <end position="377"/>
    </location>
</feature>
<feature type="transmembrane region" description="Helical" evidence="9">
    <location>
        <begin position="69"/>
        <end position="92"/>
    </location>
</feature>
<evidence type="ECO:0000256" key="2">
    <source>
        <dbReference type="ARBA" id="ARBA00008685"/>
    </source>
</evidence>
<keyword evidence="3" id="KW-1003">Cell membrane</keyword>
<protein>
    <recommendedName>
        <fullName evidence="10">Ionotropic glutamate receptor C-terminal domain-containing protein</fullName>
    </recommendedName>
</protein>
<evidence type="ECO:0000256" key="3">
    <source>
        <dbReference type="ARBA" id="ARBA00022475"/>
    </source>
</evidence>
<dbReference type="Proteomes" id="UP000000305">
    <property type="component" value="Unassembled WGS sequence"/>
</dbReference>
<dbReference type="PANTHER" id="PTHR42643:SF24">
    <property type="entry name" value="IONOTROPIC RECEPTOR 60A"/>
    <property type="match status" value="1"/>
</dbReference>
<feature type="transmembrane region" description="Helical" evidence="9">
    <location>
        <begin position="150"/>
        <end position="172"/>
    </location>
</feature>
<proteinExistence type="inferred from homology"/>
<name>E9HPD6_DAPPU</name>
<dbReference type="InterPro" id="IPR001320">
    <property type="entry name" value="Iontro_rcpt_C"/>
</dbReference>
<keyword evidence="4 9" id="KW-0812">Transmembrane</keyword>
<dbReference type="OrthoDB" id="8182981at2759"/>
<keyword evidence="6 9" id="KW-0472">Membrane</keyword>
<sequence length="389" mass="43276">MEIQAASITGDKAECDWTHCRSVGRFGVDARLAHTNLTAVEISYTILQVNDSVLEPGGAIQSHPGLISYVVNGVWIALIGSLVSVIATLFYFSRIHLFATASETEGGSQPVDAGSVSVKQVVAYVLGTLLSQGGSFTSGSNNPFKIRLVTGAWCLVTLVLVNVYNGILISYVTSNPRERPLVDSPDDLLANRNIHLVVEKGQGADFIFSTAESGMFKALGDKLRAYPKSRCLATEQCIDLVKSQPYQHVYFNTRVVLLAVLRQDFLKTGQCNLVQAAERYSDNTAFGWGLTKNSLYTERFNRGVMSMREVGLVGLWERWHEPDIRPCYLMQNHHSQTNKKKKKKKQKKPLVRLTLTNLNGAFVLLGLGYVISFLVFLKERIRFRNIIRI</sequence>
<dbReference type="GO" id="GO:0015276">
    <property type="term" value="F:ligand-gated monoatomic ion channel activity"/>
    <property type="evidence" value="ECO:0007669"/>
    <property type="project" value="InterPro"/>
</dbReference>
<feature type="domain" description="Ionotropic glutamate receptor C-terminal" evidence="10">
    <location>
        <begin position="74"/>
        <end position="368"/>
    </location>
</feature>
<dbReference type="GO" id="GO:0005886">
    <property type="term" value="C:plasma membrane"/>
    <property type="evidence" value="ECO:0007669"/>
    <property type="project" value="UniProtKB-SubCell"/>
</dbReference>
<evidence type="ECO:0000259" key="10">
    <source>
        <dbReference type="Pfam" id="PF00060"/>
    </source>
</evidence>
<evidence type="ECO:0000256" key="1">
    <source>
        <dbReference type="ARBA" id="ARBA00004651"/>
    </source>
</evidence>
<keyword evidence="7" id="KW-0675">Receptor</keyword>
<evidence type="ECO:0000256" key="8">
    <source>
        <dbReference type="ARBA" id="ARBA00023180"/>
    </source>
</evidence>
<dbReference type="PhylomeDB" id="E9HPD6"/>
<evidence type="ECO:0000313" key="12">
    <source>
        <dbReference type="Proteomes" id="UP000000305"/>
    </source>
</evidence>
<keyword evidence="12" id="KW-1185">Reference proteome</keyword>
<dbReference type="Pfam" id="PF00060">
    <property type="entry name" value="Lig_chan"/>
    <property type="match status" value="1"/>
</dbReference>
<dbReference type="PANTHER" id="PTHR42643">
    <property type="entry name" value="IONOTROPIC RECEPTOR 20A-RELATED"/>
    <property type="match status" value="1"/>
</dbReference>
<reference evidence="11 12" key="1">
    <citation type="journal article" date="2011" name="Science">
        <title>The ecoresponsive genome of Daphnia pulex.</title>
        <authorList>
            <person name="Colbourne J.K."/>
            <person name="Pfrender M.E."/>
            <person name="Gilbert D."/>
            <person name="Thomas W.K."/>
            <person name="Tucker A."/>
            <person name="Oakley T.H."/>
            <person name="Tokishita S."/>
            <person name="Aerts A."/>
            <person name="Arnold G.J."/>
            <person name="Basu M.K."/>
            <person name="Bauer D.J."/>
            <person name="Caceres C.E."/>
            <person name="Carmel L."/>
            <person name="Casola C."/>
            <person name="Choi J.H."/>
            <person name="Detter J.C."/>
            <person name="Dong Q."/>
            <person name="Dusheyko S."/>
            <person name="Eads B.D."/>
            <person name="Frohlich T."/>
            <person name="Geiler-Samerotte K.A."/>
            <person name="Gerlach D."/>
            <person name="Hatcher P."/>
            <person name="Jogdeo S."/>
            <person name="Krijgsveld J."/>
            <person name="Kriventseva E.V."/>
            <person name="Kultz D."/>
            <person name="Laforsch C."/>
            <person name="Lindquist E."/>
            <person name="Lopez J."/>
            <person name="Manak J.R."/>
            <person name="Muller J."/>
            <person name="Pangilinan J."/>
            <person name="Patwardhan R.P."/>
            <person name="Pitluck S."/>
            <person name="Pritham E.J."/>
            <person name="Rechtsteiner A."/>
            <person name="Rho M."/>
            <person name="Rogozin I.B."/>
            <person name="Sakarya O."/>
            <person name="Salamov A."/>
            <person name="Schaack S."/>
            <person name="Shapiro H."/>
            <person name="Shiga Y."/>
            <person name="Skalitzky C."/>
            <person name="Smith Z."/>
            <person name="Souvorov A."/>
            <person name="Sung W."/>
            <person name="Tang Z."/>
            <person name="Tsuchiya D."/>
            <person name="Tu H."/>
            <person name="Vos H."/>
            <person name="Wang M."/>
            <person name="Wolf Y.I."/>
            <person name="Yamagata H."/>
            <person name="Yamada T."/>
            <person name="Ye Y."/>
            <person name="Shaw J.R."/>
            <person name="Andrews J."/>
            <person name="Crease T.J."/>
            <person name="Tang H."/>
            <person name="Lucas S.M."/>
            <person name="Robertson H.M."/>
            <person name="Bork P."/>
            <person name="Koonin E.V."/>
            <person name="Zdobnov E.M."/>
            <person name="Grigoriev I.V."/>
            <person name="Lynch M."/>
            <person name="Boore J.L."/>
        </authorList>
    </citation>
    <scope>NUCLEOTIDE SEQUENCE [LARGE SCALE GENOMIC DNA]</scope>
</reference>
<dbReference type="GO" id="GO:0050906">
    <property type="term" value="P:detection of stimulus involved in sensory perception"/>
    <property type="evidence" value="ECO:0007669"/>
    <property type="project" value="UniProtKB-ARBA"/>
</dbReference>